<keyword evidence="1" id="KW-1133">Transmembrane helix</keyword>
<dbReference type="Proteomes" id="UP000515291">
    <property type="component" value="Chromosome"/>
</dbReference>
<evidence type="ECO:0000313" key="3">
    <source>
        <dbReference type="Proteomes" id="UP000515291"/>
    </source>
</evidence>
<dbReference type="KEGG" id="trb:HB776_14640"/>
<organism evidence="2 3">
    <name type="scientific">Tardiphaga robiniae</name>
    <dbReference type="NCBI Taxonomy" id="943830"/>
    <lineage>
        <taxon>Bacteria</taxon>
        <taxon>Pseudomonadati</taxon>
        <taxon>Pseudomonadota</taxon>
        <taxon>Alphaproteobacteria</taxon>
        <taxon>Hyphomicrobiales</taxon>
        <taxon>Nitrobacteraceae</taxon>
        <taxon>Tardiphaga</taxon>
    </lineage>
</organism>
<gene>
    <name evidence="2" type="ORF">HB776_14640</name>
</gene>
<accession>A0A7G6TZZ4</accession>
<feature type="transmembrane region" description="Helical" evidence="1">
    <location>
        <begin position="82"/>
        <end position="102"/>
    </location>
</feature>
<proteinExistence type="predicted"/>
<evidence type="ECO:0000256" key="1">
    <source>
        <dbReference type="SAM" id="Phobius"/>
    </source>
</evidence>
<dbReference type="EMBL" id="CP050292">
    <property type="protein sequence ID" value="QND72326.1"/>
    <property type="molecule type" value="Genomic_DNA"/>
</dbReference>
<protein>
    <submittedName>
        <fullName evidence="2">Uncharacterized protein</fullName>
    </submittedName>
</protein>
<keyword evidence="1" id="KW-0472">Membrane</keyword>
<sequence length="119" mass="13162">MKTDFPAPSPAPVGASMIVSALHESRRRQAINIIHRYQHLISDRIETNLGKPIPSPDAKMRVRQIQNSEGKRNVRRLSETHLIILILIGFGIVHVIGGVLLARAAPEHSRPVNIAAWGD</sequence>
<name>A0A7G6TZZ4_9BRAD</name>
<dbReference type="AlphaFoldDB" id="A0A7G6TZZ4"/>
<keyword evidence="1" id="KW-0812">Transmembrane</keyword>
<dbReference type="RefSeq" id="WP_184518846.1">
    <property type="nucleotide sequence ID" value="NZ_CP050292.1"/>
</dbReference>
<reference evidence="3" key="1">
    <citation type="journal article" date="2020" name="Mol. Plant Microbe">
        <title>Rhizobial microsymbionts of the narrowly endemic Oxytropis species growing in Kamchatka are characterized by significant genetic diversity and possess a set of genes that are associated with T3SS and T6SS secretion systems and can affect the development of symbiosis.</title>
        <authorList>
            <person name="Safronova V."/>
            <person name="Guro P."/>
            <person name="Sazanova A."/>
            <person name="Kuznetsova I."/>
            <person name="Belimov A."/>
            <person name="Yakubov V."/>
            <person name="Chirak E."/>
            <person name="Afonin A."/>
            <person name="Gogolev Y."/>
            <person name="Andronov E."/>
            <person name="Tikhonovich I."/>
        </authorList>
    </citation>
    <scope>NUCLEOTIDE SEQUENCE [LARGE SCALE GENOMIC DNA]</scope>
    <source>
        <strain evidence="3">581</strain>
    </source>
</reference>
<evidence type="ECO:0000313" key="2">
    <source>
        <dbReference type="EMBL" id="QND72326.1"/>
    </source>
</evidence>